<keyword evidence="2" id="KW-1185">Reference proteome</keyword>
<evidence type="ECO:0000313" key="1">
    <source>
        <dbReference type="EMBL" id="NHN28994.1"/>
    </source>
</evidence>
<accession>A0ABX0IYF6</accession>
<dbReference type="RefSeq" id="WP_166146402.1">
    <property type="nucleotide sequence ID" value="NZ_JAAOIW010000001.1"/>
</dbReference>
<reference evidence="1" key="1">
    <citation type="submission" date="2020-03" db="EMBL/GenBank/DDBJ databases">
        <title>Draft sequencing of Paenibacilllus sp. S3N08.</title>
        <authorList>
            <person name="Kim D.-U."/>
        </authorList>
    </citation>
    <scope>NUCLEOTIDE SEQUENCE</scope>
    <source>
        <strain evidence="1">S3N08</strain>
    </source>
</reference>
<dbReference type="EMBL" id="JAAOIW010000001">
    <property type="protein sequence ID" value="NHN28994.1"/>
    <property type="molecule type" value="Genomic_DNA"/>
</dbReference>
<organism evidence="1 2">
    <name type="scientific">Paenibacillus agricola</name>
    <dbReference type="NCBI Taxonomy" id="2716264"/>
    <lineage>
        <taxon>Bacteria</taxon>
        <taxon>Bacillati</taxon>
        <taxon>Bacillota</taxon>
        <taxon>Bacilli</taxon>
        <taxon>Bacillales</taxon>
        <taxon>Paenibacillaceae</taxon>
        <taxon>Paenibacillus</taxon>
    </lineage>
</organism>
<protein>
    <recommendedName>
        <fullName evidence="3">Cyclic nucleotide-binding domain-containing protein</fullName>
    </recommendedName>
</protein>
<name>A0ABX0IYF6_9BACL</name>
<dbReference type="Proteomes" id="UP001165962">
    <property type="component" value="Unassembled WGS sequence"/>
</dbReference>
<evidence type="ECO:0000313" key="2">
    <source>
        <dbReference type="Proteomes" id="UP001165962"/>
    </source>
</evidence>
<evidence type="ECO:0008006" key="3">
    <source>
        <dbReference type="Google" id="ProtNLM"/>
    </source>
</evidence>
<proteinExistence type="predicted"/>
<gene>
    <name evidence="1" type="ORF">G9U52_04005</name>
</gene>
<comment type="caution">
    <text evidence="1">The sequence shown here is derived from an EMBL/GenBank/DDBJ whole genome shotgun (WGS) entry which is preliminary data.</text>
</comment>
<sequence length="205" mass="23067">MQKARGEDAELVKKIKRVIVRRIDPVDEVEVDNPTDLPLIAKERKCAVFQLDETRCVKIFRKAGKAEKEFFLLQRGAAHAITPNAYEYGPLFVVMDLMPYPTAEQYIQTNGLTKELASGLLHLLNASRTIGFTGGHAPRDIYVMPDGTLRAVNISDKRLPLGYPPKKLLKGLGMLANDFLQHVKELDPVIYAQWTSHPELKQTSN</sequence>